<name>A0A3Q9I8I5_9BACL</name>
<dbReference type="Proteomes" id="UP000270678">
    <property type="component" value="Chromosome"/>
</dbReference>
<organism evidence="1 2">
    <name type="scientific">Paenibacillus lutimineralis</name>
    <dbReference type="NCBI Taxonomy" id="2707005"/>
    <lineage>
        <taxon>Bacteria</taxon>
        <taxon>Bacillati</taxon>
        <taxon>Bacillota</taxon>
        <taxon>Bacilli</taxon>
        <taxon>Bacillales</taxon>
        <taxon>Paenibacillaceae</taxon>
        <taxon>Paenibacillus</taxon>
    </lineage>
</organism>
<evidence type="ECO:0000313" key="1">
    <source>
        <dbReference type="EMBL" id="AZS14991.1"/>
    </source>
</evidence>
<reference evidence="2" key="1">
    <citation type="submission" date="2018-12" db="EMBL/GenBank/DDBJ databases">
        <title>Complete genome sequence of Paenibacillus sp. MBLB1234.</title>
        <authorList>
            <person name="Nam Y.-D."/>
            <person name="Kang J."/>
            <person name="Chung W.-H."/>
            <person name="Park Y.S."/>
        </authorList>
    </citation>
    <scope>NUCLEOTIDE SEQUENCE [LARGE SCALE GENOMIC DNA]</scope>
    <source>
        <strain evidence="2">MBLB1234</strain>
    </source>
</reference>
<dbReference type="AlphaFoldDB" id="A0A3Q9I8I5"/>
<dbReference type="OrthoDB" id="2842408at2"/>
<dbReference type="RefSeq" id="WP_126998166.1">
    <property type="nucleotide sequence ID" value="NZ_CP034346.1"/>
</dbReference>
<dbReference type="EMBL" id="CP034346">
    <property type="protein sequence ID" value="AZS14991.1"/>
    <property type="molecule type" value="Genomic_DNA"/>
</dbReference>
<evidence type="ECO:0000313" key="2">
    <source>
        <dbReference type="Proteomes" id="UP000270678"/>
    </source>
</evidence>
<dbReference type="KEGG" id="plut:EI981_11325"/>
<sequence length="274" mass="30907">MSRIVVWDYGYNGAADIAAAIAIVTSLYQRRRILVINEDDIGQGVEQGFPVYDEIAVRDGSKITETGTEALLRLLMNRRLSRYNFADYTRPLINSRLDLIPGARGGLGKQADVALQQLYAVAEDVYELVFLHRRGITLPVAETEEALLLPVLQQNRTELDQFFAYYRSCSEVAKNKVKGIILRHYDRQAKWNIANIKRYYGCEIPLHGIAYDTGFADAWNEHDLLRYFRRIQLPGRMGTKRGTLLEALQQIGGAMAAASDRYMPPSSLSDDKGA</sequence>
<gene>
    <name evidence="1" type="ORF">EI981_11325</name>
</gene>
<keyword evidence="2" id="KW-1185">Reference proteome</keyword>
<proteinExistence type="predicted"/>
<protein>
    <submittedName>
        <fullName evidence="1">Uncharacterized protein</fullName>
    </submittedName>
</protein>
<accession>A0A3Q9I8I5</accession>